<protein>
    <recommendedName>
        <fullName evidence="3">Ricin B lectin domain-containing protein</fullName>
    </recommendedName>
</protein>
<proteinExistence type="predicted"/>
<keyword evidence="2" id="KW-1185">Reference proteome</keyword>
<evidence type="ECO:0000313" key="1">
    <source>
        <dbReference type="EMBL" id="MDE1460775.1"/>
    </source>
</evidence>
<dbReference type="InterPro" id="IPR035992">
    <property type="entry name" value="Ricin_B-like_lectins"/>
</dbReference>
<sequence length="164" mass="18577">MNLKRLTTISTFVAILVAPSAYSELYQIKSKHRNLCLEYRGSGSGVIGKNTCSFNSISNFTWDIQPTGDVTPDNKEVVNIYSSVNYGCLVDAESSKYAPLEINCPHTVPKYQWVLREHSQHNGRQMYVIQSMAGQCLNIGRNSGKIYALNCHGRFDQLWYLEKM</sequence>
<dbReference type="SUPFAM" id="SSF50370">
    <property type="entry name" value="Ricin B-like lectins"/>
    <property type="match status" value="1"/>
</dbReference>
<organism evidence="1 2">
    <name type="scientific">Spartinivicinus poritis</name>
    <dbReference type="NCBI Taxonomy" id="2994640"/>
    <lineage>
        <taxon>Bacteria</taxon>
        <taxon>Pseudomonadati</taxon>
        <taxon>Pseudomonadota</taxon>
        <taxon>Gammaproteobacteria</taxon>
        <taxon>Oceanospirillales</taxon>
        <taxon>Zooshikellaceae</taxon>
        <taxon>Spartinivicinus</taxon>
    </lineage>
</organism>
<comment type="caution">
    <text evidence="1">The sequence shown here is derived from an EMBL/GenBank/DDBJ whole genome shotgun (WGS) entry which is preliminary data.</text>
</comment>
<reference evidence="1 2" key="1">
    <citation type="submission" date="2022-11" db="EMBL/GenBank/DDBJ databases">
        <title>Spartinivicinus poritis sp. nov., isolated from scleractinian coral Porites lutea.</title>
        <authorList>
            <person name="Zhang G."/>
            <person name="Cai L."/>
            <person name="Wei Q."/>
        </authorList>
    </citation>
    <scope>NUCLEOTIDE SEQUENCE [LARGE SCALE GENOMIC DNA]</scope>
    <source>
        <strain evidence="1 2">A2-2</strain>
    </source>
</reference>
<name>A0ABT5U334_9GAMM</name>
<dbReference type="Proteomes" id="UP001528823">
    <property type="component" value="Unassembled WGS sequence"/>
</dbReference>
<dbReference type="EMBL" id="JAPMOU010000002">
    <property type="protein sequence ID" value="MDE1460775.1"/>
    <property type="molecule type" value="Genomic_DNA"/>
</dbReference>
<evidence type="ECO:0000313" key="2">
    <source>
        <dbReference type="Proteomes" id="UP001528823"/>
    </source>
</evidence>
<dbReference type="PROSITE" id="PS50231">
    <property type="entry name" value="RICIN_B_LECTIN"/>
    <property type="match status" value="1"/>
</dbReference>
<gene>
    <name evidence="1" type="ORF">ORQ98_02220</name>
</gene>
<accession>A0ABT5U334</accession>
<dbReference type="RefSeq" id="WP_274687146.1">
    <property type="nucleotide sequence ID" value="NZ_JAPMOU010000002.1"/>
</dbReference>
<dbReference type="Gene3D" id="2.80.10.50">
    <property type="match status" value="1"/>
</dbReference>
<evidence type="ECO:0008006" key="3">
    <source>
        <dbReference type="Google" id="ProtNLM"/>
    </source>
</evidence>